<gene>
    <name evidence="1" type="ORF">H8R92_03750</name>
</gene>
<organism evidence="1 2">
    <name type="scientific">Clostridium lentum</name>
    <dbReference type="NCBI Taxonomy" id="2763037"/>
    <lineage>
        <taxon>Bacteria</taxon>
        <taxon>Bacillati</taxon>
        <taxon>Bacillota</taxon>
        <taxon>Clostridia</taxon>
        <taxon>Eubacteriales</taxon>
        <taxon>Clostridiaceae</taxon>
        <taxon>Clostridium</taxon>
    </lineage>
</organism>
<dbReference type="RefSeq" id="WP_022211757.1">
    <property type="nucleotide sequence ID" value="NZ_JACOOQ010000004.1"/>
</dbReference>
<accession>A0A8I0A5Q5</accession>
<sequence length="213" mass="25677">MKRYNLIYYWQNFLANQDDVSLKPNAYVIKFCIVNKYSYDYYCNWYSFAKVEKLISFLKCVVIPSTYITKAFGKDENTIFLDALDKYECMEYLERASVFDKRELLRRVNREYDFLSRVEKCNLGIEGVKKYLELINKYNDKNSKIFLELEFYKNVNMIGKGLIDEYEKENMLDDLEENMALNKNEILSMFENIDKNMFMLKKLNTYLNNTLTF</sequence>
<dbReference type="Proteomes" id="UP000662088">
    <property type="component" value="Unassembled WGS sequence"/>
</dbReference>
<keyword evidence="2" id="KW-1185">Reference proteome</keyword>
<evidence type="ECO:0000313" key="1">
    <source>
        <dbReference type="EMBL" id="MBC5639555.1"/>
    </source>
</evidence>
<dbReference type="AlphaFoldDB" id="A0A8I0A5Q5"/>
<comment type="caution">
    <text evidence="1">The sequence shown here is derived from an EMBL/GenBank/DDBJ whole genome shotgun (WGS) entry which is preliminary data.</text>
</comment>
<evidence type="ECO:0000313" key="2">
    <source>
        <dbReference type="Proteomes" id="UP000662088"/>
    </source>
</evidence>
<protein>
    <submittedName>
        <fullName evidence="1">Uncharacterized protein</fullName>
    </submittedName>
</protein>
<proteinExistence type="predicted"/>
<name>A0A8I0A5Q5_9CLOT</name>
<reference evidence="1" key="1">
    <citation type="submission" date="2020-08" db="EMBL/GenBank/DDBJ databases">
        <title>Genome public.</title>
        <authorList>
            <person name="Liu C."/>
            <person name="Sun Q."/>
        </authorList>
    </citation>
    <scope>NUCLEOTIDE SEQUENCE</scope>
    <source>
        <strain evidence="1">NSJ-42</strain>
    </source>
</reference>
<dbReference type="EMBL" id="JACOOQ010000004">
    <property type="protein sequence ID" value="MBC5639555.1"/>
    <property type="molecule type" value="Genomic_DNA"/>
</dbReference>